<feature type="chain" id="PRO_5041647905" description="Amine oxidase" evidence="17">
    <location>
        <begin position="21"/>
        <end position="517"/>
    </location>
</feature>
<sequence length="517" mass="58880">MTEAVLSTLWLLATLLSCSSELCPLEKCFKEADYEEFLEIARNGLEKPMHWKHVLIVGAGMAGLSAAYELTEAGHKVTVLEASGRVGGRAQTYRNQKEGWYANLGPMRLPEKHRIVREYVKKFGLGLTEFIQYNPNTWYFVNNIRKRAWEVKENPSILGYQLKPEEEGKSPEQLYNDALKKVIEEVKRTNCSHVLHKYDSYSTKQYLIEVANMSRGAVQIIGDLLNEDAGYYQSFIESMRGSVIFSQTKRWDEIVGGIDLLPRAIYRTISDRVVLNARVVRIKQRDGAVTAIYKTHDQSLSSVTADYAILTPTTRATRRIYFEPPLSENKSDALRSVHYRSSAKVFLGCSKKFWEADGIHGGLSVTDRPSRFINYIAHNFSSDFGVLLASYVHSDDSTFFLSLSHDDILSIILDDLSVIHHLPQEEIQSICRSSVIKRWNLDKYSMSGYTRFTPYQLIEYIQPLREPEGKLHFAGEHTAETHGWLDSTIKTGLRAAKAINLLCGKHFQIKSTMKNEL</sequence>
<keyword evidence="11" id="KW-1015">Disulfide bond</keyword>
<evidence type="ECO:0000256" key="17">
    <source>
        <dbReference type="SAM" id="SignalP"/>
    </source>
</evidence>
<feature type="binding site" evidence="15">
    <location>
        <begin position="105"/>
        <end position="108"/>
    </location>
    <ligand>
        <name>FAD</name>
        <dbReference type="ChEBI" id="CHEBI:57692"/>
    </ligand>
</feature>
<reference evidence="20" key="1">
    <citation type="submission" date="2025-08" db="UniProtKB">
        <authorList>
            <consortium name="RefSeq"/>
        </authorList>
    </citation>
    <scope>IDENTIFICATION</scope>
    <source>
        <tissue evidence="20">Blood</tissue>
    </source>
</reference>
<evidence type="ECO:0000256" key="11">
    <source>
        <dbReference type="ARBA" id="ARBA00023157"/>
    </source>
</evidence>
<dbReference type="GO" id="GO:0090729">
    <property type="term" value="F:toxin activity"/>
    <property type="evidence" value="ECO:0007669"/>
    <property type="project" value="UniProtKB-KW"/>
</dbReference>
<dbReference type="GO" id="GO:0009063">
    <property type="term" value="P:amino acid catabolic process"/>
    <property type="evidence" value="ECO:0007669"/>
    <property type="project" value="TreeGrafter"/>
</dbReference>
<feature type="binding site" evidence="15">
    <location>
        <position position="279"/>
    </location>
    <ligand>
        <name>FAD</name>
        <dbReference type="ChEBI" id="CHEBI:57692"/>
    </ligand>
</feature>
<comment type="similarity">
    <text evidence="3">Belongs to the flavin monoamine oxidase family. FIG1 subfamily.</text>
</comment>
<evidence type="ECO:0000256" key="3">
    <source>
        <dbReference type="ARBA" id="ARBA00005465"/>
    </source>
</evidence>
<dbReference type="Gene3D" id="3.90.660.10">
    <property type="match status" value="1"/>
</dbReference>
<keyword evidence="10" id="KW-0044">Antibiotic</keyword>
<dbReference type="PRINTS" id="PR00757">
    <property type="entry name" value="AMINEOXDASEF"/>
</dbReference>
<keyword evidence="4" id="KW-0964">Secreted</keyword>
<feature type="binding site" evidence="15">
    <location>
        <position position="108"/>
    </location>
    <ligand>
        <name>substrate</name>
    </ligand>
</feature>
<dbReference type="SUPFAM" id="SSF51905">
    <property type="entry name" value="FAD/NAD(P)-binding domain"/>
    <property type="match status" value="1"/>
</dbReference>
<evidence type="ECO:0000256" key="8">
    <source>
        <dbReference type="ARBA" id="ARBA00022827"/>
    </source>
</evidence>
<proteinExistence type="inferred from homology"/>
<keyword evidence="13" id="KW-1199">Hemostasis impairing toxin</keyword>
<evidence type="ECO:0000256" key="16">
    <source>
        <dbReference type="RuleBase" id="RU362067"/>
    </source>
</evidence>
<dbReference type="FunFam" id="3.50.50.60:FF:000450">
    <property type="entry name" value="Amine oxidase"/>
    <property type="match status" value="1"/>
</dbReference>
<evidence type="ECO:0000313" key="20">
    <source>
        <dbReference type="RefSeq" id="XP_054832410.1"/>
    </source>
</evidence>
<dbReference type="AlphaFoldDB" id="A0AA97J7B9"/>
<evidence type="ECO:0000256" key="15">
    <source>
        <dbReference type="PIRSR" id="PIRSR601613-1"/>
    </source>
</evidence>
<comment type="cofactor">
    <cofactor evidence="1 16">
        <name>FAD</name>
        <dbReference type="ChEBI" id="CHEBI:57692"/>
    </cofactor>
</comment>
<feature type="domain" description="Amine oxidase" evidence="18">
    <location>
        <begin position="61"/>
        <end position="499"/>
    </location>
</feature>
<dbReference type="Pfam" id="PF01593">
    <property type="entry name" value="Amino_oxidase"/>
    <property type="match status" value="1"/>
</dbReference>
<evidence type="ECO:0000313" key="19">
    <source>
        <dbReference type="Proteomes" id="UP001190640"/>
    </source>
</evidence>
<dbReference type="GO" id="GO:0005576">
    <property type="term" value="C:extracellular region"/>
    <property type="evidence" value="ECO:0007669"/>
    <property type="project" value="UniProtKB-SubCell"/>
</dbReference>
<evidence type="ECO:0000256" key="9">
    <source>
        <dbReference type="ARBA" id="ARBA00023002"/>
    </source>
</evidence>
<dbReference type="Gene3D" id="3.50.50.60">
    <property type="entry name" value="FAD/NAD(P)-binding domain"/>
    <property type="match status" value="1"/>
</dbReference>
<name>A0AA97J7B9_EUBMA</name>
<feature type="binding site" evidence="15">
    <location>
        <begin position="81"/>
        <end position="82"/>
    </location>
    <ligand>
        <name>FAD</name>
        <dbReference type="ChEBI" id="CHEBI:57692"/>
    </ligand>
</feature>
<dbReference type="GO" id="GO:0001716">
    <property type="term" value="F:L-amino-acid oxidase activity"/>
    <property type="evidence" value="ECO:0007669"/>
    <property type="project" value="UniProtKB-EC"/>
</dbReference>
<comment type="catalytic activity">
    <reaction evidence="14">
        <text>an L-alpha-amino acid + O2 + H2O = a 2-oxocarboxylate + H2O2 + NH4(+)</text>
        <dbReference type="Rhea" id="RHEA:13781"/>
        <dbReference type="ChEBI" id="CHEBI:15377"/>
        <dbReference type="ChEBI" id="CHEBI:15379"/>
        <dbReference type="ChEBI" id="CHEBI:16240"/>
        <dbReference type="ChEBI" id="CHEBI:28938"/>
        <dbReference type="ChEBI" id="CHEBI:35179"/>
        <dbReference type="ChEBI" id="CHEBI:59869"/>
        <dbReference type="EC" id="1.4.3.2"/>
    </reaction>
</comment>
<comment type="subcellular location">
    <subcellularLocation>
        <location evidence="2">Secreted</location>
    </subcellularLocation>
</comment>
<dbReference type="InterPro" id="IPR002937">
    <property type="entry name" value="Amino_oxidase"/>
</dbReference>
<dbReference type="EC" id="1.4.3.-" evidence="16"/>
<protein>
    <recommendedName>
        <fullName evidence="16">Amine oxidase</fullName>
        <ecNumber evidence="16">1.4.3.-</ecNumber>
    </recommendedName>
</protein>
<feature type="binding site" evidence="15">
    <location>
        <position position="476"/>
    </location>
    <ligand>
        <name>FAD</name>
        <dbReference type="ChEBI" id="CHEBI:57692"/>
    </ligand>
</feature>
<dbReference type="FunFam" id="1.10.405.10:FF:000004">
    <property type="entry name" value="Amine oxidase"/>
    <property type="match status" value="1"/>
</dbReference>
<dbReference type="KEGG" id="emc:129327681"/>
<evidence type="ECO:0000256" key="1">
    <source>
        <dbReference type="ARBA" id="ARBA00001974"/>
    </source>
</evidence>
<evidence type="ECO:0000256" key="12">
    <source>
        <dbReference type="ARBA" id="ARBA00023180"/>
    </source>
</evidence>
<dbReference type="InterPro" id="IPR036188">
    <property type="entry name" value="FAD/NAD-bd_sf"/>
</dbReference>
<evidence type="ECO:0000256" key="2">
    <source>
        <dbReference type="ARBA" id="ARBA00004613"/>
    </source>
</evidence>
<keyword evidence="5" id="KW-0929">Antimicrobial</keyword>
<dbReference type="Proteomes" id="UP001190640">
    <property type="component" value="Chromosome 4"/>
</dbReference>
<keyword evidence="12" id="KW-0325">Glycoprotein</keyword>
<evidence type="ECO:0000256" key="14">
    <source>
        <dbReference type="ARBA" id="ARBA00047637"/>
    </source>
</evidence>
<dbReference type="SUPFAM" id="SSF54373">
    <property type="entry name" value="FAD-linked reductases, C-terminal domain"/>
    <property type="match status" value="1"/>
</dbReference>
<evidence type="ECO:0000256" key="13">
    <source>
        <dbReference type="ARBA" id="ARBA00023240"/>
    </source>
</evidence>
<keyword evidence="8 16" id="KW-0274">FAD</keyword>
<dbReference type="GeneID" id="129327681"/>
<gene>
    <name evidence="20" type="primary">LOC129327681</name>
</gene>
<keyword evidence="19" id="KW-1185">Reference proteome</keyword>
<evidence type="ECO:0000256" key="10">
    <source>
        <dbReference type="ARBA" id="ARBA00023022"/>
    </source>
</evidence>
<feature type="signal peptide" evidence="17">
    <location>
        <begin position="1"/>
        <end position="20"/>
    </location>
</feature>
<organism evidence="19 20">
    <name type="scientific">Eublepharis macularius</name>
    <name type="common">Leopard gecko</name>
    <name type="synonym">Cyrtodactylus macularius</name>
    <dbReference type="NCBI Taxonomy" id="481883"/>
    <lineage>
        <taxon>Eukaryota</taxon>
        <taxon>Metazoa</taxon>
        <taxon>Chordata</taxon>
        <taxon>Craniata</taxon>
        <taxon>Vertebrata</taxon>
        <taxon>Euteleostomi</taxon>
        <taxon>Lepidosauria</taxon>
        <taxon>Squamata</taxon>
        <taxon>Bifurcata</taxon>
        <taxon>Gekkota</taxon>
        <taxon>Eublepharidae</taxon>
        <taxon>Eublepharinae</taxon>
        <taxon>Eublepharis</taxon>
    </lineage>
</organism>
<dbReference type="InterPro" id="IPR050281">
    <property type="entry name" value="Flavin_monoamine_oxidase"/>
</dbReference>
<accession>A0AA97J7B9</accession>
<evidence type="ECO:0000256" key="6">
    <source>
        <dbReference type="ARBA" id="ARBA00022630"/>
    </source>
</evidence>
<evidence type="ECO:0000256" key="5">
    <source>
        <dbReference type="ARBA" id="ARBA00022529"/>
    </source>
</evidence>
<evidence type="ECO:0000256" key="7">
    <source>
        <dbReference type="ARBA" id="ARBA00022656"/>
    </source>
</evidence>
<dbReference type="PANTHER" id="PTHR10742">
    <property type="entry name" value="FLAVIN MONOAMINE OXIDASE"/>
    <property type="match status" value="1"/>
</dbReference>
<keyword evidence="6 16" id="KW-0285">Flavoprotein</keyword>
<dbReference type="GO" id="GO:0042742">
    <property type="term" value="P:defense response to bacterium"/>
    <property type="evidence" value="ECO:0007669"/>
    <property type="project" value="UniProtKB-KW"/>
</dbReference>
<evidence type="ECO:0000256" key="4">
    <source>
        <dbReference type="ARBA" id="ARBA00022525"/>
    </source>
</evidence>
<dbReference type="Gene3D" id="1.10.405.10">
    <property type="entry name" value="Guanine Nucleotide Dissociation Inhibitor, domain 1"/>
    <property type="match status" value="1"/>
</dbReference>
<feature type="binding site" evidence="15">
    <location>
        <begin position="483"/>
        <end position="488"/>
    </location>
    <ligand>
        <name>FAD</name>
        <dbReference type="ChEBI" id="CHEBI:57692"/>
    </ligand>
</feature>
<dbReference type="PANTHER" id="PTHR10742:SF355">
    <property type="entry name" value="AMINE OXIDASE"/>
    <property type="match status" value="1"/>
</dbReference>
<dbReference type="InterPro" id="IPR001613">
    <property type="entry name" value="Flavin_amine_oxidase"/>
</dbReference>
<keyword evidence="9 16" id="KW-0560">Oxidoreductase</keyword>
<evidence type="ECO:0000259" key="18">
    <source>
        <dbReference type="Pfam" id="PF01593"/>
    </source>
</evidence>
<keyword evidence="7" id="KW-0800">Toxin</keyword>
<dbReference type="RefSeq" id="XP_054832410.1">
    <property type="nucleotide sequence ID" value="XM_054976435.1"/>
</dbReference>
<keyword evidence="17" id="KW-0732">Signal</keyword>